<comment type="subcellular location">
    <subcellularLocation>
        <location evidence="4">Cell outer membrane</location>
    </subcellularLocation>
</comment>
<evidence type="ECO:0000259" key="5">
    <source>
        <dbReference type="Pfam" id="PF03968"/>
    </source>
</evidence>
<evidence type="ECO:0000256" key="4">
    <source>
        <dbReference type="HAMAP-Rule" id="MF_01411"/>
    </source>
</evidence>
<evidence type="ECO:0000256" key="2">
    <source>
        <dbReference type="ARBA" id="ARBA00023136"/>
    </source>
</evidence>
<dbReference type="InterPro" id="IPR020889">
    <property type="entry name" value="LipoPS_assembly_LptD"/>
</dbReference>
<dbReference type="PANTHER" id="PTHR30189">
    <property type="entry name" value="LPS-ASSEMBLY PROTEIN"/>
    <property type="match status" value="1"/>
</dbReference>
<evidence type="ECO:0000256" key="1">
    <source>
        <dbReference type="ARBA" id="ARBA00022729"/>
    </source>
</evidence>
<comment type="caution">
    <text evidence="4">Lacks conserved residue(s) required for the propagation of feature annotation.</text>
</comment>
<feature type="signal peptide" evidence="4">
    <location>
        <begin position="1"/>
        <end position="24"/>
    </location>
</feature>
<gene>
    <name evidence="4 7" type="primary">lptD</name>
    <name evidence="7" type="ORF">GCM10007878_04490</name>
</gene>
<keyword evidence="2 4" id="KW-0472">Membrane</keyword>
<dbReference type="Proteomes" id="UP001156682">
    <property type="component" value="Unassembled WGS sequence"/>
</dbReference>
<dbReference type="Pfam" id="PF04453">
    <property type="entry name" value="LptD"/>
    <property type="match status" value="1"/>
</dbReference>
<feature type="domain" description="LptD C-terminal" evidence="6">
    <location>
        <begin position="312"/>
        <end position="767"/>
    </location>
</feature>
<name>A0ABQ5ZYR5_9GAMM</name>
<evidence type="ECO:0000313" key="8">
    <source>
        <dbReference type="Proteomes" id="UP001156682"/>
    </source>
</evidence>
<dbReference type="InterPro" id="IPR050218">
    <property type="entry name" value="LptD"/>
</dbReference>
<dbReference type="PANTHER" id="PTHR30189:SF1">
    <property type="entry name" value="LPS-ASSEMBLY PROTEIN LPTD"/>
    <property type="match status" value="1"/>
</dbReference>
<keyword evidence="1 4" id="KW-0732">Signal</keyword>
<dbReference type="EMBL" id="BSOR01000008">
    <property type="protein sequence ID" value="GLR63014.1"/>
    <property type="molecule type" value="Genomic_DNA"/>
</dbReference>
<keyword evidence="8" id="KW-1185">Reference proteome</keyword>
<evidence type="ECO:0000313" key="7">
    <source>
        <dbReference type="EMBL" id="GLR63014.1"/>
    </source>
</evidence>
<organism evidence="7 8">
    <name type="scientific">Marinospirillum insulare</name>
    <dbReference type="NCBI Taxonomy" id="217169"/>
    <lineage>
        <taxon>Bacteria</taxon>
        <taxon>Pseudomonadati</taxon>
        <taxon>Pseudomonadota</taxon>
        <taxon>Gammaproteobacteria</taxon>
        <taxon>Oceanospirillales</taxon>
        <taxon>Oceanospirillaceae</taxon>
        <taxon>Marinospirillum</taxon>
    </lineage>
</organism>
<sequence length="864" mass="98699" precursor="true">MKLMFFKNDLPIAALMLAASAVHSAPPKALAPELLDWQVYSEQPVGEVCRGYYLAPELDLPEAHLPIEQARLFAAAQQLNYSAQGGLLMQGEVNLRKGSLYLTSDQASLNAARDYAKLKGNISVRQQGLLLRGAEGDYQLEKEELQMSEAHYVVHEQRLRGSAWTLEQGADGIVTLRDSSMTSCSPGDNAWRLVAGKLKLNRDTGFGDATNVRMEILKVPVFYWPWLRFPIDDRRHTGLLSPSISWSKTSGLDYQQPFYWNIAPNVDATFYPRQIDKRGFMLGGELRYLTERSSGEIYYARLNEDKEFADLDRWNFAAKHQGRLTSQLNYQINYSQVSDDLYLKDLNTNTFTTSDTELLQQLSFNYAIDGWRTRLNFQGYQKLNTANNSPETPYQLFDFRSGRKAGFQDYYRLPQLEVRKTTRWNNVLQSSLLVDLTQFSKLFDKELGGYKVTGLTQKPGTNNDYYFTSWGAPDTLRLHLEPSLNAEWRWPWAYIRPAAKVKFNQYRINPYWAASVTAIERNNVELDPSALVPVFSLDTGLFLERDTGLFGKKLVQTLEPRAFFAYVPFVEQYDIPNFFDGGFVEDDYGQLFRAERTTGQDRVGDVKKLTLGVTQRLISQNTGRELGSLGVAKAIYLEDRRIDNSYLHPDHTNRADNKPREDQAYKNVRTTSNLAVQASLTLTKDLKLSSSLMWDDYFHKTENSNTYLTYTGIENSQFNLGHSYTSNYNLGFKGPRPDKNGLDAWSYLQHAEEQVYASMIYALNEHWRVFAKQGHDLKRSEKLDSITGLEYNSCCWQIQLVYRDWVDNPDTSPGYQGAASDNAFEARERDYGVFLNVVFKGLGGVGQPIPQLLSEEVQGYTDRP</sequence>
<evidence type="ECO:0000259" key="6">
    <source>
        <dbReference type="Pfam" id="PF04453"/>
    </source>
</evidence>
<reference evidence="8" key="1">
    <citation type="journal article" date="2019" name="Int. J. Syst. Evol. Microbiol.">
        <title>The Global Catalogue of Microorganisms (GCM) 10K type strain sequencing project: providing services to taxonomists for standard genome sequencing and annotation.</title>
        <authorList>
            <consortium name="The Broad Institute Genomics Platform"/>
            <consortium name="The Broad Institute Genome Sequencing Center for Infectious Disease"/>
            <person name="Wu L."/>
            <person name="Ma J."/>
        </authorList>
    </citation>
    <scope>NUCLEOTIDE SEQUENCE [LARGE SCALE GENOMIC DNA]</scope>
    <source>
        <strain evidence="8">NBRC 100033</strain>
    </source>
</reference>
<comment type="caution">
    <text evidence="7">The sequence shown here is derived from an EMBL/GenBank/DDBJ whole genome shotgun (WGS) entry which is preliminary data.</text>
</comment>
<dbReference type="InterPro" id="IPR007543">
    <property type="entry name" value="LptD_C"/>
</dbReference>
<evidence type="ECO:0000256" key="3">
    <source>
        <dbReference type="ARBA" id="ARBA00023237"/>
    </source>
</evidence>
<comment type="similarity">
    <text evidence="4">Belongs to the LptD family.</text>
</comment>
<accession>A0ABQ5ZYR5</accession>
<feature type="chain" id="PRO_5044899224" description="LPS-assembly protein LptD" evidence="4">
    <location>
        <begin position="25"/>
        <end position="864"/>
    </location>
</feature>
<keyword evidence="3 4" id="KW-0998">Cell outer membrane</keyword>
<comment type="subunit">
    <text evidence="4">Component of the lipopolysaccharide transport and assembly complex. Interacts with LptE and LptA.</text>
</comment>
<dbReference type="HAMAP" id="MF_01411">
    <property type="entry name" value="LPS_assembly_LptD"/>
    <property type="match status" value="1"/>
</dbReference>
<dbReference type="InterPro" id="IPR005653">
    <property type="entry name" value="OstA-like_N"/>
</dbReference>
<feature type="domain" description="Organic solvent tolerance-like N-terminal" evidence="5">
    <location>
        <begin position="76"/>
        <end position="205"/>
    </location>
</feature>
<comment type="function">
    <text evidence="4">Together with LptE, is involved in the assembly of lipopolysaccharide (LPS) at the surface of the outer membrane.</text>
</comment>
<dbReference type="Pfam" id="PF03968">
    <property type="entry name" value="LptD_N"/>
    <property type="match status" value="1"/>
</dbReference>
<protein>
    <recommendedName>
        <fullName evidence="4">LPS-assembly protein LptD</fullName>
    </recommendedName>
</protein>
<proteinExistence type="inferred from homology"/>